<dbReference type="InParanoid" id="A0A2U3N455"/>
<keyword evidence="10" id="KW-1185">Reference proteome</keyword>
<reference evidence="10" key="1">
    <citation type="submission" date="2018-03" db="EMBL/GenBank/DDBJ databases">
        <authorList>
            <person name="Blom J."/>
        </authorList>
    </citation>
    <scope>NUCLEOTIDE SEQUENCE [LARGE SCALE GENOMIC DNA]</scope>
    <source>
        <strain evidence="10">KPC-SM-21</strain>
    </source>
</reference>
<evidence type="ECO:0000256" key="4">
    <source>
        <dbReference type="ARBA" id="ARBA00022801"/>
    </source>
</evidence>
<proteinExistence type="inferred from homology"/>
<dbReference type="GO" id="GO:0006508">
    <property type="term" value="P:proteolysis"/>
    <property type="evidence" value="ECO:0007669"/>
    <property type="project" value="UniProtKB-KW"/>
</dbReference>
<dbReference type="GO" id="GO:0008233">
    <property type="term" value="F:peptidase activity"/>
    <property type="evidence" value="ECO:0007669"/>
    <property type="project" value="UniProtKB-KW"/>
</dbReference>
<accession>A0A2U3N455</accession>
<evidence type="ECO:0000313" key="10">
    <source>
        <dbReference type="Proteomes" id="UP000245974"/>
    </source>
</evidence>
<evidence type="ECO:0000313" key="9">
    <source>
        <dbReference type="EMBL" id="SPL72470.1"/>
    </source>
</evidence>
<keyword evidence="4 8" id="KW-0378">Hydrolase</keyword>
<organism evidence="9 10">
    <name type="scientific">Acinetobacter stercoris</name>
    <dbReference type="NCBI Taxonomy" id="2126983"/>
    <lineage>
        <taxon>Bacteria</taxon>
        <taxon>Pseudomonadati</taxon>
        <taxon>Pseudomonadota</taxon>
        <taxon>Gammaproteobacteria</taxon>
        <taxon>Moraxellales</taxon>
        <taxon>Moraxellaceae</taxon>
        <taxon>Acinetobacter</taxon>
    </lineage>
</organism>
<dbReference type="InterPro" id="IPR003738">
    <property type="entry name" value="SRAP"/>
</dbReference>
<name>A0A2U3N455_9GAMM</name>
<protein>
    <recommendedName>
        <fullName evidence="8">Abasic site processing protein</fullName>
        <ecNumber evidence="8">3.4.-.-</ecNumber>
    </recommendedName>
</protein>
<evidence type="ECO:0000256" key="6">
    <source>
        <dbReference type="ARBA" id="ARBA00023125"/>
    </source>
</evidence>
<keyword evidence="6" id="KW-0238">DNA-binding</keyword>
<keyword evidence="3" id="KW-0227">DNA damage</keyword>
<comment type="similarity">
    <text evidence="1 8">Belongs to the SOS response-associated peptidase family.</text>
</comment>
<dbReference type="EC" id="3.4.-.-" evidence="8"/>
<evidence type="ECO:0000256" key="8">
    <source>
        <dbReference type="RuleBase" id="RU364100"/>
    </source>
</evidence>
<dbReference type="GO" id="GO:0016829">
    <property type="term" value="F:lyase activity"/>
    <property type="evidence" value="ECO:0007669"/>
    <property type="project" value="UniProtKB-KW"/>
</dbReference>
<sequence length="230" mass="26885">MMLVNTANPIIMCANFKPLTILQIKQLGLPLLTSEYPEEVYPGFQTPLLFKSKQGVEWRLVNFGLIPKWAEDKEIAKRTYNARNETLVSKPSFREAFNKCQFGVIPVNEFYETKYINGKPQRWSVRRKDGQAFYIAALYEIARIQNEIIRSATMISMDAHEHPMMKEFHEPRTDKRSVIVIPHERLDEWLSLRQPDISSFIQGFPVEEFECNYSPKLKNKADSSQLNFFD</sequence>
<dbReference type="PANTHER" id="PTHR13604:SF0">
    <property type="entry name" value="ABASIC SITE PROCESSING PROTEIN HMCES"/>
    <property type="match status" value="1"/>
</dbReference>
<dbReference type="GO" id="GO:0003697">
    <property type="term" value="F:single-stranded DNA binding"/>
    <property type="evidence" value="ECO:0007669"/>
    <property type="project" value="InterPro"/>
</dbReference>
<keyword evidence="7" id="KW-0456">Lyase</keyword>
<dbReference type="AlphaFoldDB" id="A0A2U3N455"/>
<dbReference type="SUPFAM" id="SSF143081">
    <property type="entry name" value="BB1717-like"/>
    <property type="match status" value="1"/>
</dbReference>
<evidence type="ECO:0000256" key="5">
    <source>
        <dbReference type="ARBA" id="ARBA00023124"/>
    </source>
</evidence>
<gene>
    <name evidence="9" type="ORF">KPC_3648</name>
</gene>
<evidence type="ECO:0000256" key="7">
    <source>
        <dbReference type="ARBA" id="ARBA00023239"/>
    </source>
</evidence>
<keyword evidence="2 8" id="KW-0645">Protease</keyword>
<dbReference type="EMBL" id="OOGT01000309">
    <property type="protein sequence ID" value="SPL72470.1"/>
    <property type="molecule type" value="Genomic_DNA"/>
</dbReference>
<dbReference type="Gene3D" id="3.90.1680.10">
    <property type="entry name" value="SOS response associated peptidase-like"/>
    <property type="match status" value="1"/>
</dbReference>
<dbReference type="Proteomes" id="UP000245974">
    <property type="component" value="Unassembled WGS sequence"/>
</dbReference>
<evidence type="ECO:0000256" key="3">
    <source>
        <dbReference type="ARBA" id="ARBA00022763"/>
    </source>
</evidence>
<evidence type="ECO:0000256" key="1">
    <source>
        <dbReference type="ARBA" id="ARBA00008136"/>
    </source>
</evidence>
<dbReference type="PANTHER" id="PTHR13604">
    <property type="entry name" value="DC12-RELATED"/>
    <property type="match status" value="1"/>
</dbReference>
<dbReference type="InterPro" id="IPR036590">
    <property type="entry name" value="SRAP-like"/>
</dbReference>
<dbReference type="GO" id="GO:0106300">
    <property type="term" value="P:protein-DNA covalent cross-linking repair"/>
    <property type="evidence" value="ECO:0007669"/>
    <property type="project" value="InterPro"/>
</dbReference>
<keyword evidence="5" id="KW-0190">Covalent protein-DNA linkage</keyword>
<dbReference type="Pfam" id="PF02586">
    <property type="entry name" value="SRAP"/>
    <property type="match status" value="1"/>
</dbReference>
<evidence type="ECO:0000256" key="2">
    <source>
        <dbReference type="ARBA" id="ARBA00022670"/>
    </source>
</evidence>